<dbReference type="InterPro" id="IPR003594">
    <property type="entry name" value="HATPase_dom"/>
</dbReference>
<keyword evidence="4" id="KW-1185">Reference proteome</keyword>
<keyword evidence="1" id="KW-0723">Serine/threonine-protein kinase</keyword>
<organism evidence="3 4">
    <name type="scientific">Streptomyces lydicus</name>
    <dbReference type="NCBI Taxonomy" id="47763"/>
    <lineage>
        <taxon>Bacteria</taxon>
        <taxon>Bacillati</taxon>
        <taxon>Actinomycetota</taxon>
        <taxon>Actinomycetes</taxon>
        <taxon>Kitasatosporales</taxon>
        <taxon>Streptomycetaceae</taxon>
        <taxon>Streptomyces</taxon>
    </lineage>
</organism>
<name>A0A1D7VKS7_9ACTN</name>
<dbReference type="PANTHER" id="PTHR35526:SF3">
    <property type="entry name" value="ANTI-SIGMA-F FACTOR RSBW"/>
    <property type="match status" value="1"/>
</dbReference>
<dbReference type="InterPro" id="IPR036890">
    <property type="entry name" value="HATPase_C_sf"/>
</dbReference>
<dbReference type="OrthoDB" id="4327509at2"/>
<evidence type="ECO:0000313" key="3">
    <source>
        <dbReference type="EMBL" id="AOP47341.1"/>
    </source>
</evidence>
<dbReference type="Pfam" id="PF13581">
    <property type="entry name" value="HATPase_c_2"/>
    <property type="match status" value="1"/>
</dbReference>
<dbReference type="RefSeq" id="WP_069569320.1">
    <property type="nucleotide sequence ID" value="NZ_CP017157.1"/>
</dbReference>
<dbReference type="Gene3D" id="3.30.565.10">
    <property type="entry name" value="Histidine kinase-like ATPase, C-terminal domain"/>
    <property type="match status" value="1"/>
</dbReference>
<proteinExistence type="predicted"/>
<dbReference type="GO" id="GO:0004674">
    <property type="term" value="F:protein serine/threonine kinase activity"/>
    <property type="evidence" value="ECO:0007669"/>
    <property type="project" value="UniProtKB-KW"/>
</dbReference>
<dbReference type="KEGG" id="slc:SL103_14695"/>
<dbReference type="InterPro" id="IPR050267">
    <property type="entry name" value="Anti-sigma-factor_SerPK"/>
</dbReference>
<dbReference type="SUPFAM" id="SSF55874">
    <property type="entry name" value="ATPase domain of HSP90 chaperone/DNA topoisomerase II/histidine kinase"/>
    <property type="match status" value="1"/>
</dbReference>
<dbReference type="Proteomes" id="UP000094094">
    <property type="component" value="Chromosome"/>
</dbReference>
<keyword evidence="1" id="KW-0808">Transferase</keyword>
<accession>A0A1D7VKS7</accession>
<feature type="domain" description="Histidine kinase/HSP90-like ATPase" evidence="2">
    <location>
        <begin position="53"/>
        <end position="168"/>
    </location>
</feature>
<protein>
    <recommendedName>
        <fullName evidence="2">Histidine kinase/HSP90-like ATPase domain-containing protein</fullName>
    </recommendedName>
</protein>
<evidence type="ECO:0000259" key="2">
    <source>
        <dbReference type="Pfam" id="PF13581"/>
    </source>
</evidence>
<dbReference type="AlphaFoldDB" id="A0A1D7VKS7"/>
<gene>
    <name evidence="3" type="ORF">SL103_14695</name>
</gene>
<evidence type="ECO:0000313" key="4">
    <source>
        <dbReference type="Proteomes" id="UP000094094"/>
    </source>
</evidence>
<reference evidence="3 4" key="1">
    <citation type="submission" date="2016-09" db="EMBL/GenBank/DDBJ databases">
        <title>Complete genome sequencing of Streptomyces lydicus 103 and metabolic pathways analysis of antibiotic biosynthesis.</title>
        <authorList>
            <person name="Jia N."/>
            <person name="Ding M.-Z."/>
            <person name="Gao F."/>
            <person name="Yuan Y.-J."/>
        </authorList>
    </citation>
    <scope>NUCLEOTIDE SEQUENCE [LARGE SCALE GENOMIC DNA]</scope>
    <source>
        <strain evidence="3 4">103</strain>
    </source>
</reference>
<dbReference type="PANTHER" id="PTHR35526">
    <property type="entry name" value="ANTI-SIGMA-F FACTOR RSBW-RELATED"/>
    <property type="match status" value="1"/>
</dbReference>
<keyword evidence="1" id="KW-0418">Kinase</keyword>
<evidence type="ECO:0000256" key="1">
    <source>
        <dbReference type="ARBA" id="ARBA00022527"/>
    </source>
</evidence>
<dbReference type="EMBL" id="CP017157">
    <property type="protein sequence ID" value="AOP47341.1"/>
    <property type="molecule type" value="Genomic_DNA"/>
</dbReference>
<dbReference type="CDD" id="cd16936">
    <property type="entry name" value="HATPase_RsbW-like"/>
    <property type="match status" value="1"/>
</dbReference>
<sequence>MTPRPAGSPTASRLLDAPVDHWLTQVSQDALRDDERRRDPGGCAVRALTGDQRAAGEARRFTWSTLTYWELTPLLDDAVLVVTELLSNALRHGLARHPARDASPHPLRLGLLRRGGVVVCGVRDPGNRVPVLGTPDRLAESGRGLHLVNCLSRNWGWTVPTTAGKAVWAALPCPPPAAAGGMPGREAVR</sequence>